<evidence type="ECO:0000313" key="3">
    <source>
        <dbReference type="Proteomes" id="UP001209535"/>
    </source>
</evidence>
<comment type="caution">
    <text evidence="2">The sequence shown here is derived from an EMBL/GenBank/DDBJ whole genome shotgun (WGS) entry which is preliminary data.</text>
</comment>
<feature type="transmembrane region" description="Helical" evidence="1">
    <location>
        <begin position="25"/>
        <end position="47"/>
    </location>
</feature>
<keyword evidence="3" id="KW-1185">Reference proteome</keyword>
<accession>A0ABT2X860</accession>
<organism evidence="2 3">
    <name type="scientific">Albidovulum salinarum</name>
    <dbReference type="NCBI Taxonomy" id="2984153"/>
    <lineage>
        <taxon>Bacteria</taxon>
        <taxon>Pseudomonadati</taxon>
        <taxon>Pseudomonadota</taxon>
        <taxon>Alphaproteobacteria</taxon>
        <taxon>Rhodobacterales</taxon>
        <taxon>Paracoccaceae</taxon>
        <taxon>Albidovulum</taxon>
    </lineage>
</organism>
<dbReference type="RefSeq" id="WP_263339063.1">
    <property type="nucleotide sequence ID" value="NZ_JAOVQO010000018.1"/>
</dbReference>
<evidence type="ECO:0000313" key="2">
    <source>
        <dbReference type="EMBL" id="MCU9849830.1"/>
    </source>
</evidence>
<protein>
    <submittedName>
        <fullName evidence="2">DUF6476 family protein</fullName>
    </submittedName>
</protein>
<keyword evidence="1" id="KW-0472">Membrane</keyword>
<dbReference type="Pfam" id="PF20082">
    <property type="entry name" value="DUF6476"/>
    <property type="match status" value="1"/>
</dbReference>
<evidence type="ECO:0000256" key="1">
    <source>
        <dbReference type="SAM" id="Phobius"/>
    </source>
</evidence>
<keyword evidence="1" id="KW-0812">Transmembrane</keyword>
<proteinExistence type="predicted"/>
<gene>
    <name evidence="2" type="ORF">OEZ60_17670</name>
</gene>
<name>A0ABT2X860_9RHOB</name>
<dbReference type="InterPro" id="IPR045519">
    <property type="entry name" value="DUF6476"/>
</dbReference>
<sequence length="110" mass="11554">MASDINQAPNDEGTGTPPELRFLKVLVSVLAGTMIVGLITIIGLLVIRFPKALEPRPALPSAIALPDGAKAEAVTMGRGWVAVVTEADEILILDAETGELRQRVAITPAE</sequence>
<dbReference type="Proteomes" id="UP001209535">
    <property type="component" value="Unassembled WGS sequence"/>
</dbReference>
<keyword evidence="1" id="KW-1133">Transmembrane helix</keyword>
<reference evidence="2 3" key="1">
    <citation type="submission" date="2022-10" db="EMBL/GenBank/DDBJ databases">
        <title>Defluviimonas sp. nov., isolated from ocean surface sediments.</title>
        <authorList>
            <person name="He W."/>
            <person name="Wang L."/>
            <person name="Zhang D.-F."/>
        </authorList>
    </citation>
    <scope>NUCLEOTIDE SEQUENCE [LARGE SCALE GENOMIC DNA]</scope>
    <source>
        <strain evidence="2 3">WL0024</strain>
    </source>
</reference>
<dbReference type="EMBL" id="JAOVQO010000018">
    <property type="protein sequence ID" value="MCU9849830.1"/>
    <property type="molecule type" value="Genomic_DNA"/>
</dbReference>